<dbReference type="AlphaFoldDB" id="A0A136A4V2"/>
<proteinExistence type="predicted"/>
<reference evidence="7" key="1">
    <citation type="submission" date="2016-02" db="EMBL/GenBank/DDBJ databases">
        <authorList>
            <person name="Schultz-Johansen M."/>
            <person name="Glaring M.A."/>
            <person name="Bech P.K."/>
            <person name="Stougaard P."/>
        </authorList>
    </citation>
    <scope>NUCLEOTIDE SEQUENCE [LARGE SCALE GENOMIC DNA]</scope>
    <source>
        <strain evidence="7">S66</strain>
    </source>
</reference>
<dbReference type="SUPFAM" id="SSF103088">
    <property type="entry name" value="OmpA-like"/>
    <property type="match status" value="1"/>
</dbReference>
<dbReference type="RefSeq" id="WP_068374300.1">
    <property type="nucleotide sequence ID" value="NZ_LSNE01000003.1"/>
</dbReference>
<comment type="subcellular location">
    <subcellularLocation>
        <location evidence="1">Membrane</location>
    </subcellularLocation>
</comment>
<dbReference type="InterPro" id="IPR006665">
    <property type="entry name" value="OmpA-like"/>
</dbReference>
<dbReference type="EMBL" id="LSNE01000003">
    <property type="protein sequence ID" value="KXI30244.1"/>
    <property type="molecule type" value="Genomic_DNA"/>
</dbReference>
<feature type="transmembrane region" description="Helical" evidence="4">
    <location>
        <begin position="295"/>
        <end position="316"/>
    </location>
</feature>
<dbReference type="InterPro" id="IPR036737">
    <property type="entry name" value="OmpA-like_sf"/>
</dbReference>
<dbReference type="CDD" id="cd07185">
    <property type="entry name" value="OmpA_C-like"/>
    <property type="match status" value="1"/>
</dbReference>
<name>A0A136A4V2_9ALTE</name>
<keyword evidence="4" id="KW-1133">Transmembrane helix</keyword>
<comment type="caution">
    <text evidence="6">The sequence shown here is derived from an EMBL/GenBank/DDBJ whole genome shotgun (WGS) entry which is preliminary data.</text>
</comment>
<evidence type="ECO:0000259" key="5">
    <source>
        <dbReference type="PROSITE" id="PS51123"/>
    </source>
</evidence>
<dbReference type="Pfam" id="PF00691">
    <property type="entry name" value="OmpA"/>
    <property type="match status" value="1"/>
</dbReference>
<protein>
    <submittedName>
        <fullName evidence="6">Cell envelope biogenesis protein OmpA</fullName>
    </submittedName>
</protein>
<dbReference type="PROSITE" id="PS51123">
    <property type="entry name" value="OMPA_2"/>
    <property type="match status" value="1"/>
</dbReference>
<feature type="domain" description="OmpA-like" evidence="5">
    <location>
        <begin position="467"/>
        <end position="588"/>
    </location>
</feature>
<evidence type="ECO:0000313" key="7">
    <source>
        <dbReference type="Proteomes" id="UP000070299"/>
    </source>
</evidence>
<keyword evidence="4" id="KW-0812">Transmembrane</keyword>
<organism evidence="6 7">
    <name type="scientific">Paraglaciecola hydrolytica</name>
    <dbReference type="NCBI Taxonomy" id="1799789"/>
    <lineage>
        <taxon>Bacteria</taxon>
        <taxon>Pseudomonadati</taxon>
        <taxon>Pseudomonadota</taxon>
        <taxon>Gammaproteobacteria</taxon>
        <taxon>Alteromonadales</taxon>
        <taxon>Alteromonadaceae</taxon>
        <taxon>Paraglaciecola</taxon>
    </lineage>
</organism>
<gene>
    <name evidence="6" type="ORF">AX660_09680</name>
</gene>
<sequence length="588" mass="65246">MSQSSEHNTTTDDEQQMRALRELVLGESGQVVKQLLQENARQVVSEVFSEALFDREKKDGSVNKVILPLVEKSVERSVANHSEQMVGYLYPLVGSLVRKSVTAFITDLMEKTNSLIENSLTIKGLKWRFKAWQSGVSFSQYVATQTFAFRVEQVFLIHRETGLLLNTISAGLQNSADADLVSSMLTAINDFVSDSFNVSAEKGEQQLDVVKTEDFTLLLKQGPKAVLVAAISGNAPQKVADQLQLSLEEIHKLYAQELKQFNGDASAFINSEQQLRDCLLAELKTTENKSQKRPWMAWGIVLAVIIVICYLGFVRWQANQYLGKLRLIDDEPGIVLTFAQLSGFASLQLKVLRDPQAVSIESWLNQQQLDKADIDVKERAYVSLDSAIIKQKVQSILGNFVGIQAEWQDKLPTFNGELSNLNKLRLQTELNKVPGLDFKTQWLDGINIAGSESNAADDPAIIRAILDLNIAKLEHITIKFEQGESTLSEQDINSLIVLRDEFVNLLPIAEQQDLSLGLIIMGASDATGSSAFNKALSQKRADVVKNKLEELGIDKNRLNAIGLGIIELKTSGDGARKVLFNVVYFDAT</sequence>
<dbReference type="GO" id="GO:0016020">
    <property type="term" value="C:membrane"/>
    <property type="evidence" value="ECO:0007669"/>
    <property type="project" value="UniProtKB-SubCell"/>
</dbReference>
<dbReference type="Proteomes" id="UP000070299">
    <property type="component" value="Unassembled WGS sequence"/>
</dbReference>
<evidence type="ECO:0000256" key="2">
    <source>
        <dbReference type="ARBA" id="ARBA00023136"/>
    </source>
</evidence>
<keyword evidence="7" id="KW-1185">Reference proteome</keyword>
<dbReference type="STRING" id="1799789.AX660_09680"/>
<keyword evidence="2 3" id="KW-0472">Membrane</keyword>
<dbReference type="PRINTS" id="PR01021">
    <property type="entry name" value="OMPADOMAIN"/>
</dbReference>
<dbReference type="InterPro" id="IPR006664">
    <property type="entry name" value="OMP_bac"/>
</dbReference>
<dbReference type="Gene3D" id="3.30.1330.60">
    <property type="entry name" value="OmpA-like domain"/>
    <property type="match status" value="1"/>
</dbReference>
<accession>A0A136A4V2</accession>
<evidence type="ECO:0000256" key="1">
    <source>
        <dbReference type="ARBA" id="ARBA00004370"/>
    </source>
</evidence>
<dbReference type="OrthoDB" id="5347798at2"/>
<evidence type="ECO:0000313" key="6">
    <source>
        <dbReference type="EMBL" id="KXI30244.1"/>
    </source>
</evidence>
<evidence type="ECO:0000256" key="4">
    <source>
        <dbReference type="SAM" id="Phobius"/>
    </source>
</evidence>
<evidence type="ECO:0000256" key="3">
    <source>
        <dbReference type="PROSITE-ProRule" id="PRU00473"/>
    </source>
</evidence>